<proteinExistence type="predicted"/>
<dbReference type="GeneID" id="5547266"/>
<dbReference type="HOGENOM" id="CLU_118179_0_0_1"/>
<dbReference type="OrthoDB" id="4063222at2759"/>
<organism evidence="2">
    <name type="scientific">Vanderwaltozyma polyspora (strain ATCC 22028 / DSM 70294 / BCRC 21397 / CBS 2163 / NBRC 10782 / NRRL Y-8283 / UCD 57-17)</name>
    <name type="common">Kluyveromyces polysporus</name>
    <dbReference type="NCBI Taxonomy" id="436907"/>
    <lineage>
        <taxon>Eukaryota</taxon>
        <taxon>Fungi</taxon>
        <taxon>Dikarya</taxon>
        <taxon>Ascomycota</taxon>
        <taxon>Saccharomycotina</taxon>
        <taxon>Saccharomycetes</taxon>
        <taxon>Saccharomycetales</taxon>
        <taxon>Saccharomycetaceae</taxon>
        <taxon>Vanderwaltozyma</taxon>
    </lineage>
</organism>
<dbReference type="eggNOG" id="ENOG502S4ZE">
    <property type="taxonomic scope" value="Eukaryota"/>
</dbReference>
<dbReference type="RefSeq" id="XP_001646801.1">
    <property type="nucleotide sequence ID" value="XM_001646751.1"/>
</dbReference>
<evidence type="ECO:0000313" key="2">
    <source>
        <dbReference type="Proteomes" id="UP000000267"/>
    </source>
</evidence>
<name>A7TFC9_VANPO</name>
<dbReference type="InParanoid" id="A7TFC9"/>
<evidence type="ECO:0000313" key="1">
    <source>
        <dbReference type="EMBL" id="EDO18943.1"/>
    </source>
</evidence>
<dbReference type="OMA" id="GSKIWFV"/>
<dbReference type="EMBL" id="DS480383">
    <property type="protein sequence ID" value="EDO18943.1"/>
    <property type="molecule type" value="Genomic_DNA"/>
</dbReference>
<protein>
    <submittedName>
        <fullName evidence="1">Uncharacterized protein</fullName>
    </submittedName>
</protein>
<gene>
    <name evidence="1" type="ORF">Kpol_2002p13</name>
</gene>
<keyword evidence="2" id="KW-1185">Reference proteome</keyword>
<dbReference type="AlphaFoldDB" id="A7TFC9"/>
<reference evidence="1 2" key="1">
    <citation type="journal article" date="2007" name="Proc. Natl. Acad. Sci. U.S.A.">
        <title>Independent sorting-out of thousands of duplicated gene pairs in two yeast species descended from a whole-genome duplication.</title>
        <authorList>
            <person name="Scannell D.R."/>
            <person name="Frank A.C."/>
            <person name="Conant G.C."/>
            <person name="Byrne K.P."/>
            <person name="Woolfit M."/>
            <person name="Wolfe K.H."/>
        </authorList>
    </citation>
    <scope>NUCLEOTIDE SEQUENCE [LARGE SCALE GENOMIC DNA]</scope>
    <source>
        <strain evidence="2">ATCC 22028 / DSM 70294 / BCRC 21397 / CBS 2163 / NBRC 10782 / NRRL Y-8283 / UCD 57-17</strain>
    </source>
</reference>
<dbReference type="KEGG" id="vpo:Kpol_2002p13"/>
<dbReference type="Proteomes" id="UP000000267">
    <property type="component" value="Unassembled WGS sequence"/>
</dbReference>
<sequence length="164" mass="19192">MASLGWEDIVLDGLEGICSLFDSIYFIKTLGIITDKSFLYRKIIQNNFSLKLWLATLLLIIKKLVVKLFQNYKILRFLKIELKQHINNNNNNNKNNHINSILLEKLNKKINQHYNFIKLNLLDLIQNLLYCAIVIIELLKLKISKKSKFILELLANSITIVKHI</sequence>
<accession>A7TFC9</accession>